<evidence type="ECO:0000259" key="3">
    <source>
        <dbReference type="Pfam" id="PF24801"/>
    </source>
</evidence>
<dbReference type="RefSeq" id="WP_138151433.1">
    <property type="nucleotide sequence ID" value="NZ_VANU01000001.1"/>
</dbReference>
<sequence length="1142" mass="126782">MAQLIVINNPFDRHNKTITQIDGGLAIFHYLNTQDESIEYVASLNGKITEDFTYILRQHDCLAVVPIPKGGGGGNKVLRTVAMLALSVFAPQMGAYLSKITFASSIATSIFTGAVFLAGGMIINALLPVATPSVNTNTSLEEVSPTYSFSGSSNAREVGTTLPIMLGKARITPPIIGSYLSLEEDKQYLNVLMALNDGEVDSISDIEINNQAIDNFDNVTYDTRLGTNNQTLINGFRDSILTSNVGIGLDTTGGDTVYTTIGNSINELEIVLTLGSGHYYINDSSKYVLPDTPIQYKIEYKLSTDTEYTTYETKTISKVYKTTQRLAINIKDLEQGQYDIRVTRVSSFSEDTRTANSLTLEYVNEIIYDDFIYPNVALLSVKAMATDQLNGNFPTITTIVDNTNTRNVLYPKNNPAWACYDLLKREGIPDSDINLTKFQEWADYCDTEGFTCNLYLDSQQELQSALNMCSVLGRATVVQFGSIFTPIVSKVVDVPTQSFLFTSGNILDGTFQVDYAPYNDRANIIDVTYYDSTDSYNAKTVQVQSDDFDSTSTERKTEINLYGCTDRTIALRYAKFLLNQNRYLSETVSFEADIDSIACTVGDVIKVGVKYMSNTLADGRLSGINGTTITLDQEIDLEENEDYEIQLRLEDDSIYSYNFTADTTESTNTITIDTTLTDEAKNVVFAFGKLDTEATNLYRVTNLSTSNDFIKKITALEYNPTVYDDDVTIEVEESTTSAEVSNLKAQTFLIKNQESYEVGLNVSWVGRKLSYPIYYKLSTDTEYTFLKNVSQNSTTITDLIYGETYDIKVDTQTVQVVFQDNTIPPDVSTFTISGATKEMKTLNFTLANKPIDFKGYEIRYQLGDYPDWNTAIPLSDSLITASPYQTELLSTKGTYTLMIKAVDIFGNESANTSNIIFTQSISLYNNLVFTMDYADNGFNGTISNGTVIDGELVATTDNGDSTWDMSFIGIFYPDVGETAKVIYEGDGSPTIYYRTFGDELFFDSDDAYLPSGDYLYREATQNDWEVYTSGFKAKANTPYQIKIEFDDSPTQPIIREFKVEIDAIDILETLDDVEIPIEGKTVTAENIDSVKWVGGVLQDDGGDAYSVKYIKNTNGALIKVYDINGDATTGLVDILMKGYNNG</sequence>
<dbReference type="InterPro" id="IPR013783">
    <property type="entry name" value="Ig-like_fold"/>
</dbReference>
<gene>
    <name evidence="4" type="ORF">FDK22_03155</name>
</gene>
<name>A0A5R8Y5B8_9BACT</name>
<dbReference type="InterPro" id="IPR032876">
    <property type="entry name" value="J_dom"/>
</dbReference>
<evidence type="ECO:0000259" key="2">
    <source>
        <dbReference type="Pfam" id="PF13550"/>
    </source>
</evidence>
<dbReference type="InterPro" id="IPR053171">
    <property type="entry name" value="Viral_Tip_Attach_Protein"/>
</dbReference>
<feature type="domain" description="Tip attachment protein J" evidence="2">
    <location>
        <begin position="489"/>
        <end position="607"/>
    </location>
</feature>
<reference evidence="4 5" key="1">
    <citation type="submission" date="2019-05" db="EMBL/GenBank/DDBJ databases">
        <title>Arcobacter sp. nov., isolated from sea sediment.</title>
        <authorList>
            <person name="Kim W."/>
        </authorList>
    </citation>
    <scope>NUCLEOTIDE SEQUENCE [LARGE SCALE GENOMIC DNA]</scope>
    <source>
        <strain evidence="4 5">CAU 1517</strain>
    </source>
</reference>
<dbReference type="Proteomes" id="UP000308901">
    <property type="component" value="Unassembled WGS sequence"/>
</dbReference>
<accession>A0A5R8Y5B8</accession>
<dbReference type="OrthoDB" id="5447059at2"/>
<dbReference type="Pfam" id="PF13550">
    <property type="entry name" value="Phage-tail_3"/>
    <property type="match status" value="1"/>
</dbReference>
<dbReference type="PANTHER" id="PTHR36251:SF2">
    <property type="entry name" value="GIFSY-2 PROPHAGE HOST SPECIFICITY PROTEIN J, PHAGE LAMBDA"/>
    <property type="match status" value="1"/>
</dbReference>
<dbReference type="PANTHER" id="PTHR36251">
    <property type="entry name" value="FELS-1 PROPHAGE HOST SPECIFICITY PROTEIN-RELATED"/>
    <property type="match status" value="1"/>
</dbReference>
<dbReference type="InterPro" id="IPR055385">
    <property type="entry name" value="GpJ_HDII-ins2"/>
</dbReference>
<protein>
    <submittedName>
        <fullName evidence="4">Uncharacterized protein</fullName>
    </submittedName>
</protein>
<evidence type="ECO:0000313" key="4">
    <source>
        <dbReference type="EMBL" id="TLP41031.1"/>
    </source>
</evidence>
<dbReference type="AlphaFoldDB" id="A0A5R8Y5B8"/>
<organism evidence="4 5">
    <name type="scientific">Arcobacter arenosus</name>
    <dbReference type="NCBI Taxonomy" id="2576037"/>
    <lineage>
        <taxon>Bacteria</taxon>
        <taxon>Pseudomonadati</taxon>
        <taxon>Campylobacterota</taxon>
        <taxon>Epsilonproteobacteria</taxon>
        <taxon>Campylobacterales</taxon>
        <taxon>Arcobacteraceae</taxon>
        <taxon>Arcobacter</taxon>
    </lineage>
</organism>
<feature type="transmembrane region" description="Helical" evidence="1">
    <location>
        <begin position="109"/>
        <end position="130"/>
    </location>
</feature>
<keyword evidence="1" id="KW-0472">Membrane</keyword>
<evidence type="ECO:0000313" key="5">
    <source>
        <dbReference type="Proteomes" id="UP000308901"/>
    </source>
</evidence>
<evidence type="ECO:0000256" key="1">
    <source>
        <dbReference type="SAM" id="Phobius"/>
    </source>
</evidence>
<keyword evidence="5" id="KW-1185">Reference proteome</keyword>
<keyword evidence="1" id="KW-0812">Transmembrane</keyword>
<feature type="domain" description="Tip attachment protein J HDII-ins2" evidence="3">
    <location>
        <begin position="243"/>
        <end position="368"/>
    </location>
</feature>
<dbReference type="Gene3D" id="2.60.40.10">
    <property type="entry name" value="Immunoglobulins"/>
    <property type="match status" value="1"/>
</dbReference>
<dbReference type="EMBL" id="VANU01000001">
    <property type="protein sequence ID" value="TLP41031.1"/>
    <property type="molecule type" value="Genomic_DNA"/>
</dbReference>
<proteinExistence type="predicted"/>
<keyword evidence="1" id="KW-1133">Transmembrane helix</keyword>
<dbReference type="Pfam" id="PF24801">
    <property type="entry name" value="FNIII-A_GpJ"/>
    <property type="match status" value="1"/>
</dbReference>
<comment type="caution">
    <text evidence="4">The sequence shown here is derived from an EMBL/GenBank/DDBJ whole genome shotgun (WGS) entry which is preliminary data.</text>
</comment>